<dbReference type="Gene3D" id="3.40.50.720">
    <property type="entry name" value="NAD(P)-binding Rossmann-like Domain"/>
    <property type="match status" value="1"/>
</dbReference>
<organism evidence="2 3">
    <name type="scientific">Candidatus Kaiserbacteria bacterium RIFCSPHIGHO2_02_FULL_50_50</name>
    <dbReference type="NCBI Taxonomy" id="1798492"/>
    <lineage>
        <taxon>Bacteria</taxon>
        <taxon>Candidatus Kaiseribacteriota</taxon>
    </lineage>
</organism>
<evidence type="ECO:0000259" key="1">
    <source>
        <dbReference type="Pfam" id="PF01370"/>
    </source>
</evidence>
<evidence type="ECO:0000313" key="3">
    <source>
        <dbReference type="Proteomes" id="UP000178794"/>
    </source>
</evidence>
<dbReference type="Pfam" id="PF01370">
    <property type="entry name" value="Epimerase"/>
    <property type="match status" value="1"/>
</dbReference>
<dbReference type="PANTHER" id="PTHR43245">
    <property type="entry name" value="BIFUNCTIONAL POLYMYXIN RESISTANCE PROTEIN ARNA"/>
    <property type="match status" value="1"/>
</dbReference>
<dbReference type="Proteomes" id="UP000178794">
    <property type="component" value="Unassembled WGS sequence"/>
</dbReference>
<dbReference type="InterPro" id="IPR050177">
    <property type="entry name" value="Lipid_A_modif_metabolic_enz"/>
</dbReference>
<dbReference type="PANTHER" id="PTHR43245:SF13">
    <property type="entry name" value="UDP-D-APIOSE_UDP-D-XYLOSE SYNTHASE 2"/>
    <property type="match status" value="1"/>
</dbReference>
<reference evidence="2 3" key="1">
    <citation type="journal article" date="2016" name="Nat. Commun.">
        <title>Thousands of microbial genomes shed light on interconnected biogeochemical processes in an aquifer system.</title>
        <authorList>
            <person name="Anantharaman K."/>
            <person name="Brown C.T."/>
            <person name="Hug L.A."/>
            <person name="Sharon I."/>
            <person name="Castelle C.J."/>
            <person name="Probst A.J."/>
            <person name="Thomas B.C."/>
            <person name="Singh A."/>
            <person name="Wilkins M.J."/>
            <person name="Karaoz U."/>
            <person name="Brodie E.L."/>
            <person name="Williams K.H."/>
            <person name="Hubbard S.S."/>
            <person name="Banfield J.F."/>
        </authorList>
    </citation>
    <scope>NUCLEOTIDE SEQUENCE [LARGE SCALE GENOMIC DNA]</scope>
</reference>
<proteinExistence type="predicted"/>
<dbReference type="SUPFAM" id="SSF51735">
    <property type="entry name" value="NAD(P)-binding Rossmann-fold domains"/>
    <property type="match status" value="1"/>
</dbReference>
<dbReference type="InterPro" id="IPR036291">
    <property type="entry name" value="NAD(P)-bd_dom_sf"/>
</dbReference>
<accession>A0A1F6DCK3</accession>
<dbReference type="STRING" id="1798492.A3C89_01685"/>
<feature type="domain" description="NAD-dependent epimerase/dehydratase" evidence="1">
    <location>
        <begin position="6"/>
        <end position="208"/>
    </location>
</feature>
<gene>
    <name evidence="2" type="ORF">A3C89_01685</name>
</gene>
<sequence length="294" mass="33575">MRTGTILLTGATGYLGSKLLHALLKDGYSMIVLKRSFSDTFRIHDVLTHVLTHDVDNQELESLFENHNIETIIHCATDYGRKVVDPMQVIEANLLLPVRLLELARKHKVRHFINTDTILDKRMGHYSLSKHQFCDWLHSYKNYMLCTNVVLGHFYGSGDDATKFVSLISEKLLSNAPYIELTEGAQLRNFIHVDDVVDAFLRIVTHRTTHTDSFEEYHVCGEENISIKNLVLLMQELSGNVTTELRFGAIPYRDNEVMTYNIDTTALQKLGWKASYSLAEGLKKMIAEDSSRIK</sequence>
<name>A0A1F6DCK3_9BACT</name>
<dbReference type="InterPro" id="IPR001509">
    <property type="entry name" value="Epimerase_deHydtase"/>
</dbReference>
<comment type="caution">
    <text evidence="2">The sequence shown here is derived from an EMBL/GenBank/DDBJ whole genome shotgun (WGS) entry which is preliminary data.</text>
</comment>
<dbReference type="AlphaFoldDB" id="A0A1F6DCK3"/>
<protein>
    <recommendedName>
        <fullName evidence="1">NAD-dependent epimerase/dehydratase domain-containing protein</fullName>
    </recommendedName>
</protein>
<evidence type="ECO:0000313" key="2">
    <source>
        <dbReference type="EMBL" id="OGG59101.1"/>
    </source>
</evidence>
<dbReference type="EMBL" id="MFLF01000020">
    <property type="protein sequence ID" value="OGG59101.1"/>
    <property type="molecule type" value="Genomic_DNA"/>
</dbReference>